<dbReference type="Proteomes" id="UP000886818">
    <property type="component" value="Chromosome"/>
</dbReference>
<evidence type="ECO:0000313" key="2">
    <source>
        <dbReference type="Proteomes" id="UP000886818"/>
    </source>
</evidence>
<reference evidence="1" key="1">
    <citation type="submission" date="2021-07" db="EMBL/GenBank/DDBJ databases">
        <title>Complete genome sequence of Crassaminicella sp. 143-21, isolated from a deep-sea hydrothermal vent.</title>
        <authorList>
            <person name="Li X."/>
        </authorList>
    </citation>
    <scope>NUCLEOTIDE SEQUENCE</scope>
    <source>
        <strain evidence="1">143-21</strain>
    </source>
</reference>
<organism evidence="1 2">
    <name type="scientific">Crassaminicella indica</name>
    <dbReference type="NCBI Taxonomy" id="2855394"/>
    <lineage>
        <taxon>Bacteria</taxon>
        <taxon>Bacillati</taxon>
        <taxon>Bacillota</taxon>
        <taxon>Clostridia</taxon>
        <taxon>Eubacteriales</taxon>
        <taxon>Clostridiaceae</taxon>
        <taxon>Crassaminicella</taxon>
    </lineage>
</organism>
<evidence type="ECO:0000313" key="1">
    <source>
        <dbReference type="EMBL" id="QXM05262.1"/>
    </source>
</evidence>
<dbReference type="RefSeq" id="WP_218281962.1">
    <property type="nucleotide sequence ID" value="NZ_CP078093.1"/>
</dbReference>
<gene>
    <name evidence="1" type="ORF">KVH43_07605</name>
</gene>
<protein>
    <submittedName>
        <fullName evidence="1">Uncharacterized protein</fullName>
    </submittedName>
</protein>
<proteinExistence type="predicted"/>
<accession>A0ABX8R8A1</accession>
<name>A0ABX8R8A1_9CLOT</name>
<sequence>MKKRNLVALIMILVLLVPLAVPLTVYATTRDDVKIKAVKENSVWRQKLIFSVSFTPL</sequence>
<keyword evidence="2" id="KW-1185">Reference proteome</keyword>
<dbReference type="EMBL" id="CP078093">
    <property type="protein sequence ID" value="QXM05262.1"/>
    <property type="molecule type" value="Genomic_DNA"/>
</dbReference>